<dbReference type="Proteomes" id="UP000823638">
    <property type="component" value="Unassembled WGS sequence"/>
</dbReference>
<feature type="chain" id="PRO_5039417382" description="MORN repeat variant" evidence="1">
    <location>
        <begin position="22"/>
        <end position="334"/>
    </location>
</feature>
<feature type="signal peptide" evidence="1">
    <location>
        <begin position="1"/>
        <end position="21"/>
    </location>
</feature>
<reference evidence="2" key="2">
    <citation type="journal article" date="2021" name="PeerJ">
        <title>Extensive microbial diversity within the chicken gut microbiome revealed by metagenomics and culture.</title>
        <authorList>
            <person name="Gilroy R."/>
            <person name="Ravi A."/>
            <person name="Getino M."/>
            <person name="Pursley I."/>
            <person name="Horton D.L."/>
            <person name="Alikhan N.F."/>
            <person name="Baker D."/>
            <person name="Gharbi K."/>
            <person name="Hall N."/>
            <person name="Watson M."/>
            <person name="Adriaenssens E.M."/>
            <person name="Foster-Nyarko E."/>
            <person name="Jarju S."/>
            <person name="Secka A."/>
            <person name="Antonio M."/>
            <person name="Oren A."/>
            <person name="Chaudhuri R.R."/>
            <person name="La Ragione R."/>
            <person name="Hildebrand F."/>
            <person name="Pallen M.J."/>
        </authorList>
    </citation>
    <scope>NUCLEOTIDE SEQUENCE</scope>
    <source>
        <strain evidence="2">10532</strain>
    </source>
</reference>
<gene>
    <name evidence="2" type="ORF">IAA81_07545</name>
</gene>
<protein>
    <recommendedName>
        <fullName evidence="4">MORN repeat variant</fullName>
    </recommendedName>
</protein>
<dbReference type="AlphaFoldDB" id="A0A9D9HQQ5"/>
<reference evidence="2" key="1">
    <citation type="submission" date="2020-10" db="EMBL/GenBank/DDBJ databases">
        <authorList>
            <person name="Gilroy R."/>
        </authorList>
    </citation>
    <scope>NUCLEOTIDE SEQUENCE</scope>
    <source>
        <strain evidence="2">10532</strain>
    </source>
</reference>
<accession>A0A9D9HQQ5</accession>
<name>A0A9D9HQQ5_9SPIR</name>
<evidence type="ECO:0008006" key="4">
    <source>
        <dbReference type="Google" id="ProtNLM"/>
    </source>
</evidence>
<evidence type="ECO:0000313" key="3">
    <source>
        <dbReference type="Proteomes" id="UP000823638"/>
    </source>
</evidence>
<evidence type="ECO:0000256" key="1">
    <source>
        <dbReference type="SAM" id="SignalP"/>
    </source>
</evidence>
<evidence type="ECO:0000313" key="2">
    <source>
        <dbReference type="EMBL" id="MBO8458066.1"/>
    </source>
</evidence>
<dbReference type="EMBL" id="JADIMM010000085">
    <property type="protein sequence ID" value="MBO8458066.1"/>
    <property type="molecule type" value="Genomic_DNA"/>
</dbReference>
<proteinExistence type="predicted"/>
<keyword evidence="1" id="KW-0732">Signal</keyword>
<organism evidence="2 3">
    <name type="scientific">Candidatus Gallitreponema excrementavium</name>
    <dbReference type="NCBI Taxonomy" id="2840840"/>
    <lineage>
        <taxon>Bacteria</taxon>
        <taxon>Pseudomonadati</taxon>
        <taxon>Spirochaetota</taxon>
        <taxon>Spirochaetia</taxon>
        <taxon>Spirochaetales</taxon>
        <taxon>Candidatus Gallitreponema</taxon>
    </lineage>
</organism>
<comment type="caution">
    <text evidence="2">The sequence shown here is derived from an EMBL/GenBank/DDBJ whole genome shotgun (WGS) entry which is preliminary data.</text>
</comment>
<sequence length="334" mass="38880">MLKDFCPKAIFIFLLLMSAVATESFPVDLKPFDNKSGENLQNDFHEDFTGEQENFTISEDFETWLNENLDGLESGNPVYEDGKLTSISSFSNGVEIYKENYYYDKKGNPIMSKITFLDGDNTRFSMGKVSVSDGAVSRVSYSNYFTKDENPLSESSVINYDFKSRETENYVFRNGILTELKKTEYLSEEKYPSVETTDYYSDDSTLIKQIVSTRNSQGLKETETTEFPLENKKNMTLYTYSGNSNLKERIDIFYENNVQIKKSKIEYEFSKDNLKKEICYENDKLVSEINYIKENEYEKIIYRNNKPVLKAIYSSGKKIQETIYKNDNTSQVRY</sequence>